<feature type="transmembrane region" description="Helical" evidence="12">
    <location>
        <begin position="271"/>
        <end position="293"/>
    </location>
</feature>
<keyword evidence="11" id="KW-0479">Metal-binding</keyword>
<keyword evidence="8 10" id="KW-0406">Ion transport</keyword>
<keyword evidence="14" id="KW-1185">Reference proteome</keyword>
<feature type="transmembrane region" description="Helical" evidence="12">
    <location>
        <begin position="40"/>
        <end position="59"/>
    </location>
</feature>
<comment type="similarity">
    <text evidence="10">Belongs to the TrkH potassium transport family.</text>
</comment>
<evidence type="ECO:0000313" key="13">
    <source>
        <dbReference type="EMBL" id="NNU80235.1"/>
    </source>
</evidence>
<dbReference type="PANTHER" id="PTHR32024:SF3">
    <property type="entry name" value="TRK SYSTEM POTASSIUM UPTAKE PROTEIN"/>
    <property type="match status" value="1"/>
</dbReference>
<dbReference type="GO" id="GO:0046872">
    <property type="term" value="F:metal ion binding"/>
    <property type="evidence" value="ECO:0007669"/>
    <property type="project" value="UniProtKB-KW"/>
</dbReference>
<keyword evidence="4 10" id="KW-0633">Potassium transport</keyword>
<evidence type="ECO:0000256" key="4">
    <source>
        <dbReference type="ARBA" id="ARBA00022538"/>
    </source>
</evidence>
<accession>A0A849L1U6</accession>
<dbReference type="PIRSF" id="PIRSF006247">
    <property type="entry name" value="TrkH"/>
    <property type="match status" value="1"/>
</dbReference>
<feature type="transmembrane region" description="Helical" evidence="12">
    <location>
        <begin position="331"/>
        <end position="353"/>
    </location>
</feature>
<dbReference type="Pfam" id="PF02386">
    <property type="entry name" value="TrkH"/>
    <property type="match status" value="1"/>
</dbReference>
<keyword evidence="7 12" id="KW-1133">Transmembrane helix</keyword>
<comment type="subcellular location">
    <subcellularLocation>
        <location evidence="10">Cell inner membrane</location>
        <topology evidence="10">Multi-pass membrane protein</topology>
    </subcellularLocation>
    <subcellularLocation>
        <location evidence="1">Cell membrane</location>
        <topology evidence="1">Multi-pass membrane protein</topology>
    </subcellularLocation>
</comment>
<feature type="binding site" evidence="11">
    <location>
        <position position="315"/>
    </location>
    <ligand>
        <name>K(+)</name>
        <dbReference type="ChEBI" id="CHEBI:29103"/>
    </ligand>
</feature>
<gene>
    <name evidence="13" type="ORF">HMH01_07260</name>
</gene>
<evidence type="ECO:0000256" key="7">
    <source>
        <dbReference type="ARBA" id="ARBA00022989"/>
    </source>
</evidence>
<keyword evidence="3 10" id="KW-1003">Cell membrane</keyword>
<evidence type="ECO:0000256" key="5">
    <source>
        <dbReference type="ARBA" id="ARBA00022692"/>
    </source>
</evidence>
<name>A0A849L1U6_9RHOB</name>
<keyword evidence="10" id="KW-0997">Cell inner membrane</keyword>
<dbReference type="GO" id="GO:0015379">
    <property type="term" value="F:potassium:chloride symporter activity"/>
    <property type="evidence" value="ECO:0007669"/>
    <property type="project" value="InterPro"/>
</dbReference>
<evidence type="ECO:0000256" key="12">
    <source>
        <dbReference type="SAM" id="Phobius"/>
    </source>
</evidence>
<comment type="function">
    <text evidence="10">Low-affinity potassium transport system. Interacts with Trk system potassium uptake protein TrkA.</text>
</comment>
<protein>
    <recommendedName>
        <fullName evidence="10">Trk system potassium uptake protein</fullName>
    </recommendedName>
</protein>
<organism evidence="13 14">
    <name type="scientific">Halovulum dunhuangense</name>
    <dbReference type="NCBI Taxonomy" id="1505036"/>
    <lineage>
        <taxon>Bacteria</taxon>
        <taxon>Pseudomonadati</taxon>
        <taxon>Pseudomonadota</taxon>
        <taxon>Alphaproteobacteria</taxon>
        <taxon>Rhodobacterales</taxon>
        <taxon>Paracoccaceae</taxon>
        <taxon>Halovulum</taxon>
    </lineage>
</organism>
<evidence type="ECO:0000313" key="14">
    <source>
        <dbReference type="Proteomes" id="UP000572377"/>
    </source>
</evidence>
<feature type="transmembrane region" description="Helical" evidence="12">
    <location>
        <begin position="7"/>
        <end position="28"/>
    </location>
</feature>
<dbReference type="EMBL" id="JABFBC010000001">
    <property type="protein sequence ID" value="NNU80235.1"/>
    <property type="molecule type" value="Genomic_DNA"/>
</dbReference>
<feature type="transmembrane region" description="Helical" evidence="12">
    <location>
        <begin position="393"/>
        <end position="414"/>
    </location>
</feature>
<dbReference type="PANTHER" id="PTHR32024">
    <property type="entry name" value="TRK SYSTEM POTASSIUM UPTAKE PROTEIN TRKG-RELATED"/>
    <property type="match status" value="1"/>
</dbReference>
<dbReference type="InterPro" id="IPR003445">
    <property type="entry name" value="Cat_transpt"/>
</dbReference>
<evidence type="ECO:0000256" key="6">
    <source>
        <dbReference type="ARBA" id="ARBA00022958"/>
    </source>
</evidence>
<comment type="caution">
    <text evidence="13">The sequence shown here is derived from an EMBL/GenBank/DDBJ whole genome shotgun (WGS) entry which is preliminary data.</text>
</comment>
<feature type="transmembrane region" description="Helical" evidence="12">
    <location>
        <begin position="71"/>
        <end position="92"/>
    </location>
</feature>
<proteinExistence type="inferred from homology"/>
<feature type="binding site" evidence="11">
    <location>
        <position position="112"/>
    </location>
    <ligand>
        <name>K(+)</name>
        <dbReference type="ChEBI" id="CHEBI:29103"/>
    </ligand>
</feature>
<evidence type="ECO:0000256" key="2">
    <source>
        <dbReference type="ARBA" id="ARBA00022448"/>
    </source>
</evidence>
<keyword evidence="5 12" id="KW-0812">Transmembrane</keyword>
<reference evidence="13 14" key="1">
    <citation type="submission" date="2020-05" db="EMBL/GenBank/DDBJ databases">
        <title>Gimesia benthica sp. nov., a novel planctomycete isolated from a deep-sea water sample of the Northwest Indian Ocean.</title>
        <authorList>
            <person name="Wang J."/>
            <person name="Ruan C."/>
            <person name="Song L."/>
            <person name="Zhu Y."/>
            <person name="Li A."/>
            <person name="Zheng X."/>
            <person name="Wang L."/>
            <person name="Lu Z."/>
            <person name="Huang Y."/>
            <person name="Du W."/>
            <person name="Zhou Y."/>
            <person name="Huang L."/>
            <person name="Dai X."/>
        </authorList>
    </citation>
    <scope>NUCLEOTIDE SEQUENCE [LARGE SCALE GENOMIC DNA]</scope>
    <source>
        <strain evidence="13 14">YYQ-30</strain>
    </source>
</reference>
<dbReference type="AlphaFoldDB" id="A0A849L1U6"/>
<dbReference type="InterPro" id="IPR004772">
    <property type="entry name" value="TrkH"/>
</dbReference>
<keyword evidence="9 10" id="KW-0472">Membrane</keyword>
<keyword evidence="2 10" id="KW-0813">Transport</keyword>
<sequence length="482" mass="51308">MIDFRPVGFVIGWLVAALGAAMMLPLAAELVSGTGEAGTFLSSAAVTFLVGGAMVLSCNQVPRPKLTIQQIFLLTTGAWVVLPIFGALPFILGAPGASITDAYFEAVSAFTTTGSTVFSGLDQMPRGTLLWRGLMQWLGGVGIVVVAMAFLPALRVGGMQIFRSEAFDTMGKLLPRAGEIASRISIIYVVLTVACALGYSLTGMGGFDALVHSMTTLATGGMANVDASFGAFKGGPEYVASFFMVLASLPFVRYMQLVAGTAQPLLRDSQVHAFFGVLGAVIAALVVWQLVILDRPTEEAFREALFNAASIMTGTGYASIDYQLWGAFPMALIFVVGLVGGCSGSTCCSIKIFRYQLLFATIRTQIRRINNPHGMFSPRYQGRVVDDDTMNSVMAFFYLFFVSLAVFSVILTLMGLDPVTAISGAATALANIGPGLGPIIGPAGNFAPLSDQVKWVLVVAMLIGRLELMAFFVIFTLSFWRR</sequence>
<feature type="binding site" evidence="11">
    <location>
        <position position="113"/>
    </location>
    <ligand>
        <name>K(+)</name>
        <dbReference type="ChEBI" id="CHEBI:29103"/>
    </ligand>
</feature>
<dbReference type="RefSeq" id="WP_171323822.1">
    <property type="nucleotide sequence ID" value="NZ_JABFBC010000001.1"/>
</dbReference>
<dbReference type="GO" id="GO:0005886">
    <property type="term" value="C:plasma membrane"/>
    <property type="evidence" value="ECO:0007669"/>
    <property type="project" value="UniProtKB-SubCell"/>
</dbReference>
<feature type="binding site" evidence="11">
    <location>
        <position position="220"/>
    </location>
    <ligand>
        <name>K(+)</name>
        <dbReference type="ChEBI" id="CHEBI:29103"/>
    </ligand>
</feature>
<evidence type="ECO:0000256" key="10">
    <source>
        <dbReference type="PIRNR" id="PIRNR006247"/>
    </source>
</evidence>
<evidence type="ECO:0000256" key="8">
    <source>
        <dbReference type="ARBA" id="ARBA00023065"/>
    </source>
</evidence>
<feature type="transmembrane region" description="Helical" evidence="12">
    <location>
        <begin position="134"/>
        <end position="154"/>
    </location>
</feature>
<feature type="binding site" evidence="11">
    <location>
        <position position="431"/>
    </location>
    <ligand>
        <name>K(+)</name>
        <dbReference type="ChEBI" id="CHEBI:29103"/>
    </ligand>
</feature>
<evidence type="ECO:0000256" key="3">
    <source>
        <dbReference type="ARBA" id="ARBA00022475"/>
    </source>
</evidence>
<feature type="transmembrane region" description="Helical" evidence="12">
    <location>
        <begin position="455"/>
        <end position="480"/>
    </location>
</feature>
<dbReference type="Proteomes" id="UP000572377">
    <property type="component" value="Unassembled WGS sequence"/>
</dbReference>
<evidence type="ECO:0000256" key="9">
    <source>
        <dbReference type="ARBA" id="ARBA00023136"/>
    </source>
</evidence>
<evidence type="ECO:0000256" key="1">
    <source>
        <dbReference type="ARBA" id="ARBA00004651"/>
    </source>
</evidence>
<feature type="transmembrane region" description="Helical" evidence="12">
    <location>
        <begin position="180"/>
        <end position="199"/>
    </location>
</feature>
<keyword evidence="6 10" id="KW-0630">Potassium</keyword>
<feature type="transmembrane region" description="Helical" evidence="12">
    <location>
        <begin position="239"/>
        <end position="259"/>
    </location>
</feature>
<evidence type="ECO:0000256" key="11">
    <source>
        <dbReference type="PIRSR" id="PIRSR006247-1"/>
    </source>
</evidence>